<dbReference type="InterPro" id="IPR011009">
    <property type="entry name" value="Kinase-like_dom_sf"/>
</dbReference>
<organism evidence="2 3">
    <name type="scientific">Ganoderma sinense ZZ0214-1</name>
    <dbReference type="NCBI Taxonomy" id="1077348"/>
    <lineage>
        <taxon>Eukaryota</taxon>
        <taxon>Fungi</taxon>
        <taxon>Dikarya</taxon>
        <taxon>Basidiomycota</taxon>
        <taxon>Agaricomycotina</taxon>
        <taxon>Agaricomycetes</taxon>
        <taxon>Polyporales</taxon>
        <taxon>Polyporaceae</taxon>
        <taxon>Ganoderma</taxon>
    </lineage>
</organism>
<dbReference type="AlphaFoldDB" id="A0A2G8SH22"/>
<dbReference type="EMBL" id="AYKW01000008">
    <property type="protein sequence ID" value="PIL33062.1"/>
    <property type="molecule type" value="Genomic_DNA"/>
</dbReference>
<protein>
    <recommendedName>
        <fullName evidence="1">Aminoglycoside phosphotransferase domain-containing protein</fullName>
    </recommendedName>
</protein>
<dbReference type="STRING" id="1077348.A0A2G8SH22"/>
<sequence length="321" mass="36438">MIVKDTSSVDSLSDEELYALIEDCVHDRDRLVGRVMDPDGVYHTLVWRISPDAVVKLSYGPCEGFTMQFVRDNTSIPVPAVRRVLPVRDSTDGKHWIVMDYVDGNTLFELWDALTDERKRSIFDVLARYVRQLRAVHLPDPSIPGPLHPDGKPAKCSASFFSEFDAGPFGSYQEMADWFDLQRLRCRIHTHRLSGWLIPCSKFDATYPLVLCHMDIHPCNVIIDASGTPWLLDWGAAGAYPPWFEYAAIAVSVLADWQLGTVPAWKDLVANASAIAGDYARYYDEYLSVLFRYTMGINFDDPPCDMDIHDDYFEKLGLEVD</sequence>
<dbReference type="InterPro" id="IPR002575">
    <property type="entry name" value="Aminoglycoside_PTrfase"/>
</dbReference>
<dbReference type="Proteomes" id="UP000230002">
    <property type="component" value="Unassembled WGS sequence"/>
</dbReference>
<dbReference type="PANTHER" id="PTHR21310">
    <property type="entry name" value="AMINOGLYCOSIDE PHOSPHOTRANSFERASE-RELATED-RELATED"/>
    <property type="match status" value="1"/>
</dbReference>
<dbReference type="Pfam" id="PF01636">
    <property type="entry name" value="APH"/>
    <property type="match status" value="1"/>
</dbReference>
<proteinExistence type="predicted"/>
<feature type="domain" description="Aminoglycoside phosphotransferase" evidence="1">
    <location>
        <begin position="45"/>
        <end position="281"/>
    </location>
</feature>
<comment type="caution">
    <text evidence="2">The sequence shown here is derived from an EMBL/GenBank/DDBJ whole genome shotgun (WGS) entry which is preliminary data.</text>
</comment>
<evidence type="ECO:0000259" key="1">
    <source>
        <dbReference type="Pfam" id="PF01636"/>
    </source>
</evidence>
<accession>A0A2G8SH22</accession>
<keyword evidence="3" id="KW-1185">Reference proteome</keyword>
<dbReference type="SUPFAM" id="SSF56112">
    <property type="entry name" value="Protein kinase-like (PK-like)"/>
    <property type="match status" value="1"/>
</dbReference>
<evidence type="ECO:0000313" key="2">
    <source>
        <dbReference type="EMBL" id="PIL33062.1"/>
    </source>
</evidence>
<gene>
    <name evidence="2" type="ORF">GSI_04511</name>
</gene>
<evidence type="ECO:0000313" key="3">
    <source>
        <dbReference type="Proteomes" id="UP000230002"/>
    </source>
</evidence>
<dbReference type="Gene3D" id="3.90.1200.10">
    <property type="match status" value="1"/>
</dbReference>
<dbReference type="PANTHER" id="PTHR21310:SF39">
    <property type="entry name" value="AMINOGLYCOSIDE PHOSPHOTRANSFERASE DOMAIN-CONTAINING PROTEIN"/>
    <property type="match status" value="1"/>
</dbReference>
<reference evidence="2 3" key="1">
    <citation type="journal article" date="2015" name="Sci. Rep.">
        <title>Chromosome-level genome map provides insights into diverse defense mechanisms in the medicinal fungus Ganoderma sinense.</title>
        <authorList>
            <person name="Zhu Y."/>
            <person name="Xu J."/>
            <person name="Sun C."/>
            <person name="Zhou S."/>
            <person name="Xu H."/>
            <person name="Nelson D.R."/>
            <person name="Qian J."/>
            <person name="Song J."/>
            <person name="Luo H."/>
            <person name="Xiang L."/>
            <person name="Li Y."/>
            <person name="Xu Z."/>
            <person name="Ji A."/>
            <person name="Wang L."/>
            <person name="Lu S."/>
            <person name="Hayward A."/>
            <person name="Sun W."/>
            <person name="Li X."/>
            <person name="Schwartz D.C."/>
            <person name="Wang Y."/>
            <person name="Chen S."/>
        </authorList>
    </citation>
    <scope>NUCLEOTIDE SEQUENCE [LARGE SCALE GENOMIC DNA]</scope>
    <source>
        <strain evidence="2 3">ZZ0214-1</strain>
    </source>
</reference>
<dbReference type="InterPro" id="IPR051678">
    <property type="entry name" value="AGP_Transferase"/>
</dbReference>
<name>A0A2G8SH22_9APHY</name>
<dbReference type="OrthoDB" id="4177236at2759"/>